<comment type="caution">
    <text evidence="2">The sequence shown here is derived from an EMBL/GenBank/DDBJ whole genome shotgun (WGS) entry which is preliminary data.</text>
</comment>
<gene>
    <name evidence="2" type="ORF">B0H64DRAFT_376031</name>
</gene>
<reference evidence="2" key="1">
    <citation type="journal article" date="2023" name="Mol. Phylogenet. Evol.">
        <title>Genome-scale phylogeny and comparative genomics of the fungal order Sordariales.</title>
        <authorList>
            <person name="Hensen N."/>
            <person name="Bonometti L."/>
            <person name="Westerberg I."/>
            <person name="Brannstrom I.O."/>
            <person name="Guillou S."/>
            <person name="Cros-Aarteil S."/>
            <person name="Calhoun S."/>
            <person name="Haridas S."/>
            <person name="Kuo A."/>
            <person name="Mondo S."/>
            <person name="Pangilinan J."/>
            <person name="Riley R."/>
            <person name="LaButti K."/>
            <person name="Andreopoulos B."/>
            <person name="Lipzen A."/>
            <person name="Chen C."/>
            <person name="Yan M."/>
            <person name="Daum C."/>
            <person name="Ng V."/>
            <person name="Clum A."/>
            <person name="Steindorff A."/>
            <person name="Ohm R.A."/>
            <person name="Martin F."/>
            <person name="Silar P."/>
            <person name="Natvig D.O."/>
            <person name="Lalanne C."/>
            <person name="Gautier V."/>
            <person name="Ament-Velasquez S.L."/>
            <person name="Kruys A."/>
            <person name="Hutchinson M.I."/>
            <person name="Powell A.J."/>
            <person name="Barry K."/>
            <person name="Miller A.N."/>
            <person name="Grigoriev I.V."/>
            <person name="Debuchy R."/>
            <person name="Gladieux P."/>
            <person name="Hiltunen Thoren M."/>
            <person name="Johannesson H."/>
        </authorList>
    </citation>
    <scope>NUCLEOTIDE SEQUENCE</scope>
    <source>
        <strain evidence="2">CBS 168.71</strain>
    </source>
</reference>
<reference evidence="2" key="2">
    <citation type="submission" date="2023-06" db="EMBL/GenBank/DDBJ databases">
        <authorList>
            <consortium name="Lawrence Berkeley National Laboratory"/>
            <person name="Haridas S."/>
            <person name="Hensen N."/>
            <person name="Bonometti L."/>
            <person name="Westerberg I."/>
            <person name="Brannstrom I.O."/>
            <person name="Guillou S."/>
            <person name="Cros-Aarteil S."/>
            <person name="Calhoun S."/>
            <person name="Kuo A."/>
            <person name="Mondo S."/>
            <person name="Pangilinan J."/>
            <person name="Riley R."/>
            <person name="Labutti K."/>
            <person name="Andreopoulos B."/>
            <person name="Lipzen A."/>
            <person name="Chen C."/>
            <person name="Yanf M."/>
            <person name="Daum C."/>
            <person name="Ng V."/>
            <person name="Clum A."/>
            <person name="Steindorff A."/>
            <person name="Ohm R."/>
            <person name="Martin F."/>
            <person name="Silar P."/>
            <person name="Natvig D."/>
            <person name="Lalanne C."/>
            <person name="Gautier V."/>
            <person name="Ament-Velasquez S.L."/>
            <person name="Kruys A."/>
            <person name="Hutchinson M.I."/>
            <person name="Powell A.J."/>
            <person name="Barry K."/>
            <person name="Miller A.N."/>
            <person name="Grigoriev I.V."/>
            <person name="Debuchy R."/>
            <person name="Gladieux P."/>
            <person name="Thoren M.H."/>
            <person name="Johannesson H."/>
        </authorList>
    </citation>
    <scope>NUCLEOTIDE SEQUENCE</scope>
    <source>
        <strain evidence="2">CBS 168.71</strain>
    </source>
</reference>
<dbReference type="AlphaFoldDB" id="A0AAE0HAN4"/>
<dbReference type="Proteomes" id="UP001278766">
    <property type="component" value="Unassembled WGS sequence"/>
</dbReference>
<dbReference type="EMBL" id="JAUEPN010000006">
    <property type="protein sequence ID" value="KAK3293062.1"/>
    <property type="molecule type" value="Genomic_DNA"/>
</dbReference>
<name>A0AAE0HAN4_9PEZI</name>
<accession>A0AAE0HAN4</accession>
<dbReference type="RefSeq" id="XP_062656576.1">
    <property type="nucleotide sequence ID" value="XM_062802452.1"/>
</dbReference>
<organism evidence="2 3">
    <name type="scientific">Chaetomium fimeti</name>
    <dbReference type="NCBI Taxonomy" id="1854472"/>
    <lineage>
        <taxon>Eukaryota</taxon>
        <taxon>Fungi</taxon>
        <taxon>Dikarya</taxon>
        <taxon>Ascomycota</taxon>
        <taxon>Pezizomycotina</taxon>
        <taxon>Sordariomycetes</taxon>
        <taxon>Sordariomycetidae</taxon>
        <taxon>Sordariales</taxon>
        <taxon>Chaetomiaceae</taxon>
        <taxon>Chaetomium</taxon>
    </lineage>
</organism>
<protein>
    <submittedName>
        <fullName evidence="2">Uncharacterized protein</fullName>
    </submittedName>
</protein>
<keyword evidence="3" id="KW-1185">Reference proteome</keyword>
<evidence type="ECO:0000313" key="2">
    <source>
        <dbReference type="EMBL" id="KAK3293062.1"/>
    </source>
</evidence>
<proteinExistence type="predicted"/>
<dbReference type="GeneID" id="87839400"/>
<feature type="compositionally biased region" description="Acidic residues" evidence="1">
    <location>
        <begin position="205"/>
        <end position="214"/>
    </location>
</feature>
<evidence type="ECO:0000313" key="3">
    <source>
        <dbReference type="Proteomes" id="UP001278766"/>
    </source>
</evidence>
<feature type="region of interest" description="Disordered" evidence="1">
    <location>
        <begin position="189"/>
        <end position="217"/>
    </location>
</feature>
<sequence>MTNRKDLFENARNSGVQTKLAKLFHMGTDRSMGDSIGLESELVKRYSLSNPERRFAELMEDPRYAAEVSSLLAKKRSHRGYLVTGFMTTTNSAWSKSATDDKSLKTGVTLDPSLITSGAPSGLDIGVDTSHNVSGSNQSEWVSPNEEIFAVSYVSLKFEGSGLLGRGPKKPVIGDVVLASNGHAALSVGVQTHSDDGGSGSDSGSDSEQDDDPPVGEVVVLTDEEPVIEGIDHFFEVPIGF</sequence>
<evidence type="ECO:0000256" key="1">
    <source>
        <dbReference type="SAM" id="MobiDB-lite"/>
    </source>
</evidence>